<reference evidence="1 2" key="1">
    <citation type="submission" date="2019-08" db="EMBL/GenBank/DDBJ databases">
        <title>In-depth cultivation of the pig gut microbiome towards novel bacterial diversity and tailored functional studies.</title>
        <authorList>
            <person name="Wylensek D."/>
            <person name="Hitch T.C.A."/>
            <person name="Clavel T."/>
        </authorList>
    </citation>
    <scope>NUCLEOTIDE SEQUENCE [LARGE SCALE GENOMIC DNA]</scope>
    <source>
        <strain evidence="1 2">RF-GAM-744-WT-7</strain>
    </source>
</reference>
<sequence length="89" mass="9557">MSSQRFVGGSTCRAQSATAPGMLLYAKTDEDVPTETTWSMSGNSIGIGVLDLNQDFNRIRARLDDIVATHFPAIRKASQDTAGGLSWHG</sequence>
<organism evidence="1 2">
    <name type="scientific">Mobiluncus porci</name>
    <dbReference type="NCBI Taxonomy" id="2652278"/>
    <lineage>
        <taxon>Bacteria</taxon>
        <taxon>Bacillati</taxon>
        <taxon>Actinomycetota</taxon>
        <taxon>Actinomycetes</taxon>
        <taxon>Actinomycetales</taxon>
        <taxon>Actinomycetaceae</taxon>
        <taxon>Mobiluncus</taxon>
    </lineage>
</organism>
<evidence type="ECO:0000313" key="2">
    <source>
        <dbReference type="Proteomes" id="UP000442535"/>
    </source>
</evidence>
<gene>
    <name evidence="1" type="ORF">FYJ63_03405</name>
</gene>
<proteinExistence type="predicted"/>
<evidence type="ECO:0000313" key="1">
    <source>
        <dbReference type="EMBL" id="MST49291.1"/>
    </source>
</evidence>
<dbReference type="AlphaFoldDB" id="A0A7K0K1C6"/>
<protein>
    <submittedName>
        <fullName evidence="1">Uncharacterized protein</fullName>
    </submittedName>
</protein>
<keyword evidence="2" id="KW-1185">Reference proteome</keyword>
<dbReference type="EMBL" id="VUMY01000005">
    <property type="protein sequence ID" value="MST49291.1"/>
    <property type="molecule type" value="Genomic_DNA"/>
</dbReference>
<name>A0A7K0K1C6_9ACTO</name>
<accession>A0A7K0K1C6</accession>
<comment type="caution">
    <text evidence="1">The sequence shown here is derived from an EMBL/GenBank/DDBJ whole genome shotgun (WGS) entry which is preliminary data.</text>
</comment>
<dbReference type="Proteomes" id="UP000442535">
    <property type="component" value="Unassembled WGS sequence"/>
</dbReference>